<keyword evidence="4" id="KW-1185">Reference proteome</keyword>
<dbReference type="Proteomes" id="UP000249590">
    <property type="component" value="Unassembled WGS sequence"/>
</dbReference>
<dbReference type="PANTHER" id="PTHR30535">
    <property type="entry name" value="VITAMIN B12-BINDING PROTEIN"/>
    <property type="match status" value="1"/>
</dbReference>
<name>A0A8B2NS01_9HYPH</name>
<keyword evidence="1" id="KW-0732">Signal</keyword>
<accession>A0A8B2NS01</accession>
<dbReference type="GO" id="GO:0071281">
    <property type="term" value="P:cellular response to iron ion"/>
    <property type="evidence" value="ECO:0007669"/>
    <property type="project" value="TreeGrafter"/>
</dbReference>
<feature type="chain" id="PRO_5032348456" evidence="1">
    <location>
        <begin position="22"/>
        <end position="286"/>
    </location>
</feature>
<dbReference type="RefSeq" id="WP_111348257.1">
    <property type="nucleotide sequence ID" value="NZ_QHHQ01000004.1"/>
</dbReference>
<dbReference type="PROSITE" id="PS50983">
    <property type="entry name" value="FE_B12_PBP"/>
    <property type="match status" value="1"/>
</dbReference>
<organism evidence="3 4">
    <name type="scientific">Acuticoccus sediminis</name>
    <dbReference type="NCBI Taxonomy" id="2184697"/>
    <lineage>
        <taxon>Bacteria</taxon>
        <taxon>Pseudomonadati</taxon>
        <taxon>Pseudomonadota</taxon>
        <taxon>Alphaproteobacteria</taxon>
        <taxon>Hyphomicrobiales</taxon>
        <taxon>Amorphaceae</taxon>
        <taxon>Acuticoccus</taxon>
    </lineage>
</organism>
<dbReference type="OrthoDB" id="1632039at2"/>
<reference evidence="3 4" key="1">
    <citation type="submission" date="2018-05" db="EMBL/GenBank/DDBJ databases">
        <title>Acuticoccus sediminis sp. nov., isolated from deep-sea sediment of Indian Ocean.</title>
        <authorList>
            <person name="Liu X."/>
            <person name="Lai Q."/>
            <person name="Du Y."/>
            <person name="Sun F."/>
            <person name="Zhang X."/>
            <person name="Wang S."/>
            <person name="Shao Z."/>
        </authorList>
    </citation>
    <scope>NUCLEOTIDE SEQUENCE [LARGE SCALE GENOMIC DNA]</scope>
    <source>
        <strain evidence="3 4">PTG4-2</strain>
    </source>
</reference>
<dbReference type="SUPFAM" id="SSF53807">
    <property type="entry name" value="Helical backbone' metal receptor"/>
    <property type="match status" value="1"/>
</dbReference>
<protein>
    <submittedName>
        <fullName evidence="3">ABC transporter substrate-binding protein</fullName>
    </submittedName>
</protein>
<evidence type="ECO:0000256" key="1">
    <source>
        <dbReference type="SAM" id="SignalP"/>
    </source>
</evidence>
<gene>
    <name evidence="3" type="ORF">DLJ53_19305</name>
</gene>
<sequence>MRRPLAIAVLCALALPHGARSDEAVDAAEGGRRIVSLNLCADELLMRLVPDEVASVTWFGKDHAASTVAAKAAAIPANHGLAEEAVAFDPDLVVAGRYTAQAAVSFLERIGVDVFVMDVPATLDEARRSILDLADRLGVPERGAALVGEMDEAMAPLQADIGRPRALVLNPNGFTAGAHSIAGELIARAGLDNSAQDLGVSGYGAVPLETVILGDVDVLIVDAEPEALPSLATDILRHPALRDMQRRIVTARVPARLWTCAGPQMGDVVTILAEAARRARAMRAVR</sequence>
<evidence type="ECO:0000259" key="2">
    <source>
        <dbReference type="PROSITE" id="PS50983"/>
    </source>
</evidence>
<dbReference type="EMBL" id="QHHQ01000004">
    <property type="protein sequence ID" value="RAH99891.1"/>
    <property type="molecule type" value="Genomic_DNA"/>
</dbReference>
<dbReference type="InterPro" id="IPR050902">
    <property type="entry name" value="ABC_Transporter_SBP"/>
</dbReference>
<feature type="domain" description="Fe/B12 periplasmic-binding" evidence="2">
    <location>
        <begin position="33"/>
        <end position="283"/>
    </location>
</feature>
<evidence type="ECO:0000313" key="4">
    <source>
        <dbReference type="Proteomes" id="UP000249590"/>
    </source>
</evidence>
<dbReference type="AlphaFoldDB" id="A0A8B2NS01"/>
<dbReference type="Gene3D" id="3.40.50.1980">
    <property type="entry name" value="Nitrogenase molybdenum iron protein domain"/>
    <property type="match status" value="2"/>
</dbReference>
<feature type="signal peptide" evidence="1">
    <location>
        <begin position="1"/>
        <end position="21"/>
    </location>
</feature>
<dbReference type="InterPro" id="IPR002491">
    <property type="entry name" value="ABC_transptr_periplasmic_BD"/>
</dbReference>
<dbReference type="Pfam" id="PF01497">
    <property type="entry name" value="Peripla_BP_2"/>
    <property type="match status" value="1"/>
</dbReference>
<comment type="caution">
    <text evidence="3">The sequence shown here is derived from an EMBL/GenBank/DDBJ whole genome shotgun (WGS) entry which is preliminary data.</text>
</comment>
<dbReference type="PANTHER" id="PTHR30535:SF34">
    <property type="entry name" value="MOLYBDATE-BINDING PROTEIN MOLA"/>
    <property type="match status" value="1"/>
</dbReference>
<evidence type="ECO:0000313" key="3">
    <source>
        <dbReference type="EMBL" id="RAH99891.1"/>
    </source>
</evidence>
<proteinExistence type="predicted"/>